<dbReference type="InterPro" id="IPR017930">
    <property type="entry name" value="Myb_dom"/>
</dbReference>
<evidence type="ECO:0000313" key="7">
    <source>
        <dbReference type="EMBL" id="KAF3592077.1"/>
    </source>
</evidence>
<keyword evidence="8" id="KW-1185">Reference proteome</keyword>
<keyword evidence="2" id="KW-0805">Transcription regulation</keyword>
<feature type="domain" description="HTH myb-type" evidence="6">
    <location>
        <begin position="27"/>
        <end position="87"/>
    </location>
</feature>
<dbReference type="PANTHER" id="PTHR31314">
    <property type="entry name" value="MYB FAMILY TRANSCRIPTION FACTOR PHL7-LIKE"/>
    <property type="match status" value="1"/>
</dbReference>
<keyword evidence="4" id="KW-0539">Nucleus</keyword>
<protein>
    <recommendedName>
        <fullName evidence="6">HTH myb-type domain-containing protein</fullName>
    </recommendedName>
</protein>
<comment type="caution">
    <text evidence="7">The sequence shown here is derived from an EMBL/GenBank/DDBJ whole genome shotgun (WGS) entry which is preliminary data.</text>
</comment>
<evidence type="ECO:0000256" key="1">
    <source>
        <dbReference type="ARBA" id="ARBA00004123"/>
    </source>
</evidence>
<evidence type="ECO:0000256" key="4">
    <source>
        <dbReference type="ARBA" id="ARBA00023242"/>
    </source>
</evidence>
<dbReference type="Gene3D" id="1.10.10.60">
    <property type="entry name" value="Homeodomain-like"/>
    <property type="match status" value="1"/>
</dbReference>
<dbReference type="InterPro" id="IPR001005">
    <property type="entry name" value="SANT/Myb"/>
</dbReference>
<dbReference type="NCBIfam" id="TIGR01557">
    <property type="entry name" value="myb_SHAQKYF"/>
    <property type="match status" value="1"/>
</dbReference>
<comment type="subcellular location">
    <subcellularLocation>
        <location evidence="1">Nucleus</location>
    </subcellularLocation>
</comment>
<dbReference type="SUPFAM" id="SSF46689">
    <property type="entry name" value="Homeodomain-like"/>
    <property type="match status" value="1"/>
</dbReference>
<evidence type="ECO:0000256" key="5">
    <source>
        <dbReference type="SAM" id="MobiDB-lite"/>
    </source>
</evidence>
<dbReference type="InterPro" id="IPR009057">
    <property type="entry name" value="Homeodomain-like_sf"/>
</dbReference>
<dbReference type="PROSITE" id="PS51294">
    <property type="entry name" value="HTH_MYB"/>
    <property type="match status" value="1"/>
</dbReference>
<evidence type="ECO:0000256" key="3">
    <source>
        <dbReference type="ARBA" id="ARBA00023163"/>
    </source>
</evidence>
<gene>
    <name evidence="7" type="ORF">DY000_02025007</name>
</gene>
<feature type="region of interest" description="Disordered" evidence="5">
    <location>
        <begin position="158"/>
        <end position="185"/>
    </location>
</feature>
<dbReference type="InterPro" id="IPR006447">
    <property type="entry name" value="Myb_dom_plants"/>
</dbReference>
<dbReference type="Proteomes" id="UP000266723">
    <property type="component" value="Unassembled WGS sequence"/>
</dbReference>
<feature type="region of interest" description="Disordered" evidence="5">
    <location>
        <begin position="121"/>
        <end position="146"/>
    </location>
</feature>
<proteinExistence type="predicted"/>
<dbReference type="PANTHER" id="PTHR31314:SF92">
    <property type="entry name" value="HTH MYB-TYPE DOMAIN-CONTAINING PROTEIN"/>
    <property type="match status" value="1"/>
</dbReference>
<sequence length="242" mass="26954">MGTCGGRNGNDVRFNGHGGGRVRPYVRSPVPRLRWTPELHRCFLNAVDMLGGQHRATPKLILKMMDVRGLTISHVKSHLQESSLSSIRRRQDTEEDYLHDNLSLPSRNDCLLGFHSFPLSSHSSLRGGRREDQTSQSGGGDDDDDFLHIINMEKTRETTAFPSHHCHKKTEKEKNTGQEQEGEDLSLSLSLNHHQWRSNGSSVSETSEAVSTCSAPFVFKDCFASSPKIDLNLTLSVSLLSS</sequence>
<dbReference type="Pfam" id="PF00249">
    <property type="entry name" value="Myb_DNA-binding"/>
    <property type="match status" value="1"/>
</dbReference>
<name>A0ABQ7E500_BRACR</name>
<organism evidence="7 8">
    <name type="scientific">Brassica cretica</name>
    <name type="common">Mustard</name>
    <dbReference type="NCBI Taxonomy" id="69181"/>
    <lineage>
        <taxon>Eukaryota</taxon>
        <taxon>Viridiplantae</taxon>
        <taxon>Streptophyta</taxon>
        <taxon>Embryophyta</taxon>
        <taxon>Tracheophyta</taxon>
        <taxon>Spermatophyta</taxon>
        <taxon>Magnoliopsida</taxon>
        <taxon>eudicotyledons</taxon>
        <taxon>Gunneridae</taxon>
        <taxon>Pentapetalae</taxon>
        <taxon>rosids</taxon>
        <taxon>malvids</taxon>
        <taxon>Brassicales</taxon>
        <taxon>Brassicaceae</taxon>
        <taxon>Brassiceae</taxon>
        <taxon>Brassica</taxon>
    </lineage>
</organism>
<keyword evidence="3" id="KW-0804">Transcription</keyword>
<evidence type="ECO:0000313" key="8">
    <source>
        <dbReference type="Proteomes" id="UP000266723"/>
    </source>
</evidence>
<reference evidence="7 8" key="1">
    <citation type="journal article" date="2020" name="BMC Genomics">
        <title>Intraspecific diversification of the crop wild relative Brassica cretica Lam. using demographic model selection.</title>
        <authorList>
            <person name="Kioukis A."/>
            <person name="Michalopoulou V.A."/>
            <person name="Briers L."/>
            <person name="Pirintsos S."/>
            <person name="Studholme D.J."/>
            <person name="Pavlidis P."/>
            <person name="Sarris P.F."/>
        </authorList>
    </citation>
    <scope>NUCLEOTIDE SEQUENCE [LARGE SCALE GENOMIC DNA]</scope>
    <source>
        <strain evidence="8">cv. PFS-1207/04</strain>
    </source>
</reference>
<evidence type="ECO:0000256" key="2">
    <source>
        <dbReference type="ARBA" id="ARBA00023015"/>
    </source>
</evidence>
<dbReference type="EMBL" id="QGKV02000299">
    <property type="protein sequence ID" value="KAF3592077.1"/>
    <property type="molecule type" value="Genomic_DNA"/>
</dbReference>
<accession>A0ABQ7E500</accession>
<evidence type="ECO:0000259" key="6">
    <source>
        <dbReference type="PROSITE" id="PS51294"/>
    </source>
</evidence>
<dbReference type="InterPro" id="IPR046955">
    <property type="entry name" value="PHR1-like"/>
</dbReference>